<dbReference type="STRING" id="157652.A0A371ESF6"/>
<evidence type="ECO:0008006" key="3">
    <source>
        <dbReference type="Google" id="ProtNLM"/>
    </source>
</evidence>
<dbReference type="EMBL" id="QJKJ01012316">
    <property type="protein sequence ID" value="RDX68981.1"/>
    <property type="molecule type" value="Genomic_DNA"/>
</dbReference>
<comment type="caution">
    <text evidence="1">The sequence shown here is derived from an EMBL/GenBank/DDBJ whole genome shotgun (WGS) entry which is preliminary data.</text>
</comment>
<dbReference type="Gene3D" id="3.10.10.10">
    <property type="entry name" value="HIV Type 1 Reverse Transcriptase, subunit A, domain 1"/>
    <property type="match status" value="1"/>
</dbReference>
<accession>A0A371ESF6</accession>
<dbReference type="AlphaFoldDB" id="A0A371ESF6"/>
<dbReference type="Gene3D" id="3.30.70.270">
    <property type="match status" value="1"/>
</dbReference>
<dbReference type="PANTHER" id="PTHR24559">
    <property type="entry name" value="TRANSPOSON TY3-I GAG-POL POLYPROTEIN"/>
    <property type="match status" value="1"/>
</dbReference>
<dbReference type="InterPro" id="IPR053134">
    <property type="entry name" value="RNA-dir_DNA_polymerase"/>
</dbReference>
<reference evidence="1" key="1">
    <citation type="submission" date="2018-05" db="EMBL/GenBank/DDBJ databases">
        <title>Draft genome of Mucuna pruriens seed.</title>
        <authorList>
            <person name="Nnadi N.E."/>
            <person name="Vos R."/>
            <person name="Hasami M.H."/>
            <person name="Devisetty U.K."/>
            <person name="Aguiy J.C."/>
        </authorList>
    </citation>
    <scope>NUCLEOTIDE SEQUENCE [LARGE SCALE GENOMIC DNA]</scope>
    <source>
        <strain evidence="1">JCA_2017</strain>
    </source>
</reference>
<gene>
    <name evidence="1" type="ORF">CR513_51973</name>
</gene>
<name>A0A371ESF6_MUCPR</name>
<feature type="non-terminal residue" evidence="1">
    <location>
        <position position="1"/>
    </location>
</feature>
<dbReference type="OrthoDB" id="6932368at2759"/>
<organism evidence="1 2">
    <name type="scientific">Mucuna pruriens</name>
    <name type="common">Velvet bean</name>
    <name type="synonym">Dolichos pruriens</name>
    <dbReference type="NCBI Taxonomy" id="157652"/>
    <lineage>
        <taxon>Eukaryota</taxon>
        <taxon>Viridiplantae</taxon>
        <taxon>Streptophyta</taxon>
        <taxon>Embryophyta</taxon>
        <taxon>Tracheophyta</taxon>
        <taxon>Spermatophyta</taxon>
        <taxon>Magnoliopsida</taxon>
        <taxon>eudicotyledons</taxon>
        <taxon>Gunneridae</taxon>
        <taxon>Pentapetalae</taxon>
        <taxon>rosids</taxon>
        <taxon>fabids</taxon>
        <taxon>Fabales</taxon>
        <taxon>Fabaceae</taxon>
        <taxon>Papilionoideae</taxon>
        <taxon>50 kb inversion clade</taxon>
        <taxon>NPAAA clade</taxon>
        <taxon>indigoferoid/millettioid clade</taxon>
        <taxon>Phaseoleae</taxon>
        <taxon>Mucuna</taxon>
    </lineage>
</organism>
<dbReference type="SUPFAM" id="SSF56672">
    <property type="entry name" value="DNA/RNA polymerases"/>
    <property type="match status" value="1"/>
</dbReference>
<dbReference type="PANTHER" id="PTHR24559:SF444">
    <property type="entry name" value="REVERSE TRANSCRIPTASE DOMAIN-CONTAINING PROTEIN"/>
    <property type="match status" value="1"/>
</dbReference>
<evidence type="ECO:0000313" key="2">
    <source>
        <dbReference type="Proteomes" id="UP000257109"/>
    </source>
</evidence>
<keyword evidence="2" id="KW-1185">Reference proteome</keyword>
<proteinExistence type="predicted"/>
<dbReference type="InterPro" id="IPR043128">
    <property type="entry name" value="Rev_trsase/Diguanyl_cyclase"/>
</dbReference>
<dbReference type="InterPro" id="IPR043502">
    <property type="entry name" value="DNA/RNA_pol_sf"/>
</dbReference>
<dbReference type="Proteomes" id="UP000257109">
    <property type="component" value="Unassembled WGS sequence"/>
</dbReference>
<protein>
    <recommendedName>
        <fullName evidence="3">Retrovirus-related Pol polyprotein</fullName>
    </recommendedName>
</protein>
<evidence type="ECO:0000313" key="1">
    <source>
        <dbReference type="EMBL" id="RDX68981.1"/>
    </source>
</evidence>
<sequence>MTKSNHPGRVTKLLVAKIIYPISNNQWVSSIQVVPKKYEMTIIKNRQDEMKLNQATHKDHFHLPFIDQVLEKLVGKFHFCFSDDFSSYMQIHIAPVDQHKTTFTCPFRIFTYTRMSFGLYNASSTF</sequence>